<evidence type="ECO:0000313" key="3">
    <source>
        <dbReference type="Proteomes" id="UP000005147"/>
    </source>
</evidence>
<name>K1MLD9_9LACT</name>
<accession>K1MLD9</accession>
<organism evidence="2 3">
    <name type="scientific">Falseniella ignava CCUG 37419</name>
    <dbReference type="NCBI Taxonomy" id="883112"/>
    <lineage>
        <taxon>Bacteria</taxon>
        <taxon>Bacillati</taxon>
        <taxon>Bacillota</taxon>
        <taxon>Bacilli</taxon>
        <taxon>Lactobacillales</taxon>
        <taxon>Aerococcaceae</taxon>
        <taxon>Falseniella</taxon>
    </lineage>
</organism>
<reference evidence="2 3" key="1">
    <citation type="submission" date="2012-07" db="EMBL/GenBank/DDBJ databases">
        <title>The Genome Sequence of Facklamia ignava CCUG 37419.</title>
        <authorList>
            <consortium name="The Broad Institute Genome Sequencing Platform"/>
            <person name="Earl A."/>
            <person name="Ward D."/>
            <person name="Feldgarden M."/>
            <person name="Gevers D."/>
            <person name="Huys G."/>
            <person name="Walker B."/>
            <person name="Young S.K."/>
            <person name="Zeng Q."/>
            <person name="Gargeya S."/>
            <person name="Fitzgerald M."/>
            <person name="Haas B."/>
            <person name="Abouelleil A."/>
            <person name="Alvarado L."/>
            <person name="Arachchi H.M."/>
            <person name="Berlin A.M."/>
            <person name="Chapman S.B."/>
            <person name="Goldberg J."/>
            <person name="Griggs A."/>
            <person name="Gujja S."/>
            <person name="Hansen M."/>
            <person name="Howarth C."/>
            <person name="Imamovic A."/>
            <person name="Larimer J."/>
            <person name="McCowen C."/>
            <person name="Montmayeur A."/>
            <person name="Murphy C."/>
            <person name="Neiman D."/>
            <person name="Pearson M."/>
            <person name="Priest M."/>
            <person name="Roberts A."/>
            <person name="Saif S."/>
            <person name="Shea T."/>
            <person name="Sisk P."/>
            <person name="Sykes S."/>
            <person name="Wortman J."/>
            <person name="Nusbaum C."/>
            <person name="Birren B."/>
        </authorList>
    </citation>
    <scope>NUCLEOTIDE SEQUENCE [LARGE SCALE GENOMIC DNA]</scope>
    <source>
        <strain evidence="2 3">CCUG 37419</strain>
    </source>
</reference>
<evidence type="ECO:0000313" key="2">
    <source>
        <dbReference type="EMBL" id="EKB56789.1"/>
    </source>
</evidence>
<feature type="compositionally biased region" description="Basic and acidic residues" evidence="1">
    <location>
        <begin position="1"/>
        <end position="19"/>
    </location>
</feature>
<comment type="caution">
    <text evidence="2">The sequence shown here is derived from an EMBL/GenBank/DDBJ whole genome shotgun (WGS) entry which is preliminary data.</text>
</comment>
<sequence length="57" mass="7107">MNVRERQSREMARLSKQLEHYNGMKSTRRELSEQSSTYVGPKRDSWWIRFKRRWFGE</sequence>
<dbReference type="EMBL" id="AGZE01000023">
    <property type="protein sequence ID" value="EKB56789.1"/>
    <property type="molecule type" value="Genomic_DNA"/>
</dbReference>
<dbReference type="Proteomes" id="UP000005147">
    <property type="component" value="Unassembled WGS sequence"/>
</dbReference>
<gene>
    <name evidence="2" type="ORF">HMPREF9707_00847</name>
</gene>
<evidence type="ECO:0000256" key="1">
    <source>
        <dbReference type="SAM" id="MobiDB-lite"/>
    </source>
</evidence>
<feature type="region of interest" description="Disordered" evidence="1">
    <location>
        <begin position="1"/>
        <end position="35"/>
    </location>
</feature>
<protein>
    <submittedName>
        <fullName evidence="2">Uncharacterized protein</fullName>
    </submittedName>
</protein>
<proteinExistence type="predicted"/>
<dbReference type="AlphaFoldDB" id="K1MLD9"/>
<dbReference type="RefSeq" id="WP_006701495.1">
    <property type="nucleotide sequence ID" value="NZ_JH932301.1"/>
</dbReference>
<dbReference type="PATRIC" id="fig|883112.3.peg.843"/>
<dbReference type="HOGENOM" id="CLU_2990019_0_0_9"/>
<keyword evidence="3" id="KW-1185">Reference proteome</keyword>
<dbReference type="STRING" id="883112.HMPREF9707_00847"/>